<reference evidence="2" key="1">
    <citation type="journal article" date="1999" name="J. Cancer Res. Clin. Oncol.">
        <title>Genomic studies of the Lucke tumor herpesvirus (RaHV-1).</title>
        <authorList>
            <person name="Davison A.J."/>
            <person name="Sauerbier W."/>
            <person name="Dolan A."/>
            <person name="Addison C."/>
            <person name="McKinnell R.G."/>
        </authorList>
    </citation>
    <scope>NUCLEOTIDE SEQUENCE [LARGE SCALE GENOMIC DNA]</scope>
    <source>
        <strain evidence="2">McKinnell</strain>
    </source>
</reference>
<dbReference type="RefSeq" id="YP_656661.1">
    <property type="nucleotide sequence ID" value="NC_008211.1"/>
</dbReference>
<evidence type="ECO:0000313" key="1">
    <source>
        <dbReference type="EMBL" id="ABG25811.1"/>
    </source>
</evidence>
<proteinExistence type="predicted"/>
<protein>
    <submittedName>
        <fullName evidence="1">ORF6</fullName>
    </submittedName>
</protein>
<evidence type="ECO:0000313" key="2">
    <source>
        <dbReference type="Proteomes" id="UP000011238"/>
    </source>
</evidence>
<dbReference type="GeneID" id="5141285"/>
<keyword evidence="2" id="KW-1185">Reference proteome</keyword>
<name>Q14VV2_9VIRU</name>
<dbReference type="Proteomes" id="UP000011238">
    <property type="component" value="Segment"/>
</dbReference>
<sequence length="258" mass="28055">MARHLNLSAGRAIEFGDGLIEGFCDIPEQTWPVVTLCLGRSTLTEDEIWNPRGALADLTYAARLTACACHSAPQTAPPLCPVPLSVDALRAPATALLYKRYTQQEAVPLEVPPWLRVRSTKPHGYSFDPLTGFASADAAAAACFVNKVAASVRNVNREERAQIRSLTYWLYYTASDGLFLEPQASTTMCAPISVNFVATPPTQFAMALACWNTLPAPPPPNWVSKAFKLHNRALGHYLGSQDGWGEVFVSYMTTSPPA</sequence>
<dbReference type="EMBL" id="DQ665917">
    <property type="protein sequence ID" value="ABG25811.1"/>
    <property type="molecule type" value="Genomic_DNA"/>
</dbReference>
<dbReference type="KEGG" id="vg:5141285"/>
<accession>Q14VV2</accession>
<reference evidence="1 2" key="2">
    <citation type="journal article" date="2006" name="J. Gen. Virol.">
        <title>Genome sequences of two frog herpesviruses.</title>
        <authorList>
            <person name="Davison A.J."/>
            <person name="Cunningham C."/>
            <person name="Sauerbier W."/>
            <person name="McKinnell R.G."/>
        </authorList>
    </citation>
    <scope>NUCLEOTIDE SEQUENCE [LARGE SCALE GENOMIC DNA]</scope>
    <source>
        <strain evidence="1 2">McKinnell</strain>
    </source>
</reference>
<organism evidence="2">
    <name type="scientific">Ranid herpesvirus 1</name>
    <name type="common">Lucke tumor herpesvirus</name>
    <dbReference type="NCBI Taxonomy" id="85655"/>
    <lineage>
        <taxon>Viruses</taxon>
        <taxon>Duplodnaviria</taxon>
        <taxon>Heunggongvirae</taxon>
        <taxon>Peploviricota</taxon>
        <taxon>Herviviricetes</taxon>
        <taxon>Herpesvirales</taxon>
        <taxon>Alloherpesviridae</taxon>
        <taxon>Batravirus</taxon>
        <taxon>Batravirus ranidallo1</taxon>
    </lineage>
</organism>